<feature type="chain" id="PRO_5003897624" description="Secreted protein" evidence="1">
    <location>
        <begin position="27"/>
        <end position="141"/>
    </location>
</feature>
<dbReference type="EMBL" id="BAEO01000015">
    <property type="protein sequence ID" value="GAC18233.1"/>
    <property type="molecule type" value="Genomic_DNA"/>
</dbReference>
<accession>K6YNL6</accession>
<organism evidence="2 3">
    <name type="scientific">Paraglaciecola arctica BSs20135</name>
    <dbReference type="NCBI Taxonomy" id="493475"/>
    <lineage>
        <taxon>Bacteria</taxon>
        <taxon>Pseudomonadati</taxon>
        <taxon>Pseudomonadota</taxon>
        <taxon>Gammaproteobacteria</taxon>
        <taxon>Alteromonadales</taxon>
        <taxon>Alteromonadaceae</taxon>
        <taxon>Paraglaciecola</taxon>
    </lineage>
</organism>
<keyword evidence="3" id="KW-1185">Reference proteome</keyword>
<proteinExistence type="predicted"/>
<keyword evidence="1" id="KW-0732">Signal</keyword>
<protein>
    <recommendedName>
        <fullName evidence="4">Secreted protein</fullName>
    </recommendedName>
</protein>
<evidence type="ECO:0000256" key="1">
    <source>
        <dbReference type="SAM" id="SignalP"/>
    </source>
</evidence>
<dbReference type="AlphaFoldDB" id="K6YNL6"/>
<sequence>MKITSLITLALVTGMLLLSYSPPSHSADTFWGCGNGWSFETKHNSSARCFKAAGKTYKSPKKCASVYIPILKKSVGHFLKTDHDGKADKCVGTFKLGPMTNSNVVPLACATGYGMEVKNGADRCVKPVPAESRAPSMRIGR</sequence>
<feature type="signal peptide" evidence="1">
    <location>
        <begin position="1"/>
        <end position="26"/>
    </location>
</feature>
<evidence type="ECO:0000313" key="3">
    <source>
        <dbReference type="Proteomes" id="UP000006327"/>
    </source>
</evidence>
<reference evidence="2 3" key="1">
    <citation type="journal article" date="2017" name="Antonie Van Leeuwenhoek">
        <title>Rhizobium rhizosphaerae sp. nov., a novel species isolated from rice rhizosphere.</title>
        <authorList>
            <person name="Zhao J.J."/>
            <person name="Zhang J."/>
            <person name="Zhang R.J."/>
            <person name="Zhang C.W."/>
            <person name="Yin H.Q."/>
            <person name="Zhang X.X."/>
        </authorList>
    </citation>
    <scope>NUCLEOTIDE SEQUENCE [LARGE SCALE GENOMIC DNA]</scope>
    <source>
        <strain evidence="2 3">BSs20135</strain>
    </source>
</reference>
<evidence type="ECO:0008006" key="4">
    <source>
        <dbReference type="Google" id="ProtNLM"/>
    </source>
</evidence>
<name>K6YNL6_9ALTE</name>
<dbReference type="STRING" id="493475.GARC_1253"/>
<dbReference type="RefSeq" id="WP_007617871.1">
    <property type="nucleotide sequence ID" value="NZ_BAEO01000015.1"/>
</dbReference>
<gene>
    <name evidence="2" type="ORF">GARC_1253</name>
</gene>
<comment type="caution">
    <text evidence="2">The sequence shown here is derived from an EMBL/GenBank/DDBJ whole genome shotgun (WGS) entry which is preliminary data.</text>
</comment>
<dbReference type="Proteomes" id="UP000006327">
    <property type="component" value="Unassembled WGS sequence"/>
</dbReference>
<evidence type="ECO:0000313" key="2">
    <source>
        <dbReference type="EMBL" id="GAC18233.1"/>
    </source>
</evidence>